<dbReference type="PANTHER" id="PTHR24148:SF64">
    <property type="entry name" value="HETEROKARYON INCOMPATIBILITY DOMAIN-CONTAINING PROTEIN"/>
    <property type="match status" value="1"/>
</dbReference>
<dbReference type="PANTHER" id="PTHR24148">
    <property type="entry name" value="ANKYRIN REPEAT DOMAIN-CONTAINING PROTEIN 39 HOMOLOG-RELATED"/>
    <property type="match status" value="1"/>
</dbReference>
<dbReference type="AlphaFoldDB" id="A0A9P5C1Y6"/>
<evidence type="ECO:0008006" key="3">
    <source>
        <dbReference type="Google" id="ProtNLM"/>
    </source>
</evidence>
<keyword evidence="2" id="KW-1185">Reference proteome</keyword>
<reference evidence="1" key="1">
    <citation type="submission" date="2019-04" db="EMBL/GenBank/DDBJ databases">
        <title>Sequencing of skin fungus with MAO and IRED activity.</title>
        <authorList>
            <person name="Marsaioli A.J."/>
            <person name="Bonatto J.M.C."/>
            <person name="Reis Junior O."/>
        </authorList>
    </citation>
    <scope>NUCLEOTIDE SEQUENCE</scope>
    <source>
        <strain evidence="1">28M1</strain>
    </source>
</reference>
<dbReference type="OrthoDB" id="5416609at2759"/>
<sequence length="366" mass="40540">MAAEDEAAAIELNERASDFLPDSMDSDLWAAWDGIAEMFTSQYFTRLWIVQEATTPTGLSSKKCTDPLDRVFSALGLAKDVPAGQITIDYWANIVDVYSHAARTLISDSATSLGVLGACFAPVINEPPLQSELPSWVPDWRQSCMISGLSASVNSRDRDEFFYTPYPGPVGADFDGAKLKVAGIIMHSVQITTVTKPWDDDFHSWSTALGWYGELMQHRETSSDFEIGLLRSFVGDRWLVSYEEDEALFLWGRGGTMDSEAPKQDARLLDMESTQWLLVVHHLLATVCFTRKMALLSSSQVAVLPAAAKIGNKIAAFRGGHALDLIRTPPNRDEYHFVGECYVDGWMDGQVVRDGEHAKVETITMI</sequence>
<gene>
    <name evidence="1" type="ORF">E8E12_008897</name>
</gene>
<evidence type="ECO:0000313" key="2">
    <source>
        <dbReference type="Proteomes" id="UP000758155"/>
    </source>
</evidence>
<protein>
    <recommendedName>
        <fullName evidence="3">Heterokaryon incompatibility domain-containing protein</fullName>
    </recommendedName>
</protein>
<proteinExistence type="predicted"/>
<dbReference type="EMBL" id="SWKV01000029">
    <property type="protein sequence ID" value="KAF3039780.1"/>
    <property type="molecule type" value="Genomic_DNA"/>
</dbReference>
<organism evidence="1 2">
    <name type="scientific">Didymella heteroderae</name>
    <dbReference type="NCBI Taxonomy" id="1769908"/>
    <lineage>
        <taxon>Eukaryota</taxon>
        <taxon>Fungi</taxon>
        <taxon>Dikarya</taxon>
        <taxon>Ascomycota</taxon>
        <taxon>Pezizomycotina</taxon>
        <taxon>Dothideomycetes</taxon>
        <taxon>Pleosporomycetidae</taxon>
        <taxon>Pleosporales</taxon>
        <taxon>Pleosporineae</taxon>
        <taxon>Didymellaceae</taxon>
        <taxon>Didymella</taxon>
    </lineage>
</organism>
<comment type="caution">
    <text evidence="1">The sequence shown here is derived from an EMBL/GenBank/DDBJ whole genome shotgun (WGS) entry which is preliminary data.</text>
</comment>
<accession>A0A9P5C1Y6</accession>
<dbReference type="InterPro" id="IPR052895">
    <property type="entry name" value="HetReg/Transcr_Mod"/>
</dbReference>
<name>A0A9P5C1Y6_9PLEO</name>
<dbReference type="Pfam" id="PF26639">
    <property type="entry name" value="Het-6_barrel"/>
    <property type="match status" value="1"/>
</dbReference>
<evidence type="ECO:0000313" key="1">
    <source>
        <dbReference type="EMBL" id="KAF3039780.1"/>
    </source>
</evidence>
<dbReference type="Proteomes" id="UP000758155">
    <property type="component" value="Unassembled WGS sequence"/>
</dbReference>